<dbReference type="AlphaFoldDB" id="Q5JGM8"/>
<dbReference type="InterPro" id="IPR055834">
    <property type="entry name" value="DUF7411"/>
</dbReference>
<evidence type="ECO:0000313" key="2">
    <source>
        <dbReference type="Proteomes" id="UP000000536"/>
    </source>
</evidence>
<reference evidence="1 2" key="1">
    <citation type="journal article" date="2005" name="Genome Res.">
        <title>Complete genome sequence of the hyperthermophilic archaeon Thermococcus kodakaraensis KOD1 and comparison with Pyrococcus genomes.</title>
        <authorList>
            <person name="Fukui T."/>
            <person name="Atomi H."/>
            <person name="Kanai T."/>
            <person name="Matsumi R."/>
            <person name="Fujiwara S."/>
            <person name="Imanaka T."/>
        </authorList>
    </citation>
    <scope>NUCLEOTIDE SEQUENCE [LARGE SCALE GENOMIC DNA]</scope>
    <source>
        <strain evidence="2">ATCC BAA-918 / JCM 12380 / KOD1</strain>
    </source>
</reference>
<dbReference type="KEGG" id="tko:TK1283"/>
<dbReference type="eggNOG" id="arCOG00037">
    <property type="taxonomic scope" value="Archaea"/>
</dbReference>
<dbReference type="HOGENOM" id="CLU_1381418_0_0_2"/>
<dbReference type="Gene3D" id="3.40.50.620">
    <property type="entry name" value="HUPs"/>
    <property type="match status" value="1"/>
</dbReference>
<name>Q5JGM8_THEKO</name>
<evidence type="ECO:0000313" key="1">
    <source>
        <dbReference type="EMBL" id="BAD85472.1"/>
    </source>
</evidence>
<organism evidence="1 2">
    <name type="scientific">Thermococcus kodakarensis (strain ATCC BAA-918 / JCM 12380 / KOD1)</name>
    <name type="common">Pyrococcus kodakaraensis (strain KOD1)</name>
    <dbReference type="NCBI Taxonomy" id="69014"/>
    <lineage>
        <taxon>Archaea</taxon>
        <taxon>Methanobacteriati</taxon>
        <taxon>Methanobacteriota</taxon>
        <taxon>Thermococci</taxon>
        <taxon>Thermococcales</taxon>
        <taxon>Thermococcaceae</taxon>
        <taxon>Thermococcus</taxon>
    </lineage>
</organism>
<dbReference type="STRING" id="69014.TK1283"/>
<dbReference type="PhylomeDB" id="Q5JGM8"/>
<proteinExistence type="predicted"/>
<dbReference type="EMBL" id="AP006878">
    <property type="protein sequence ID" value="BAD85472.1"/>
    <property type="molecule type" value="Genomic_DNA"/>
</dbReference>
<dbReference type="InterPro" id="IPR014729">
    <property type="entry name" value="Rossmann-like_a/b/a_fold"/>
</dbReference>
<dbReference type="SUPFAM" id="SSF52402">
    <property type="entry name" value="Adenine nucleotide alpha hydrolases-like"/>
    <property type="match status" value="1"/>
</dbReference>
<dbReference type="InParanoid" id="Q5JGM8"/>
<gene>
    <name evidence="1" type="ordered locus">TK1283</name>
</gene>
<dbReference type="Proteomes" id="UP000000536">
    <property type="component" value="Chromosome"/>
</dbReference>
<dbReference type="PATRIC" id="fig|69014.16.peg.1255"/>
<dbReference type="NCBIfam" id="NF011155">
    <property type="entry name" value="PRK14561.1"/>
    <property type="match status" value="1"/>
</dbReference>
<dbReference type="EnsemblBacteria" id="BAD85472">
    <property type="protein sequence ID" value="BAD85472"/>
    <property type="gene ID" value="TK1283"/>
</dbReference>
<protein>
    <submittedName>
        <fullName evidence="1">Predicted ATPase, PP-loop superfamily</fullName>
    </submittedName>
</protein>
<keyword evidence="2" id="KW-1185">Reference proteome</keyword>
<dbReference type="Pfam" id="PF24167">
    <property type="entry name" value="DUF7411"/>
    <property type="match status" value="1"/>
</dbReference>
<sequence length="215" mass="24731">MMKVYHLYSGGKDSSLAAWILAKLGYEVRLVTVTFGTLDNWKYAEETARRLGFEHEILKLSGEILERAAEMAVEDGRPGRAIQFIHEKALEALASKPDVERVSDGTRRDDRVPYLDLPKARSLEDRFGVAYIRPLLGLGYRTINELVGRLFEVEIRESEELEKSDYEVELRHLLRKRGIDPLSIFPKMHYQSRVLGWKEEKLTSSPSRTARVPKN</sequence>
<accession>Q5JGM8</accession>